<keyword evidence="2" id="KW-1185">Reference proteome</keyword>
<gene>
    <name evidence="1" type="ORF">LG35_00460</name>
</gene>
<evidence type="ECO:0000313" key="1">
    <source>
        <dbReference type="EMBL" id="KHE42975.1"/>
    </source>
</evidence>
<evidence type="ECO:0000313" key="2">
    <source>
        <dbReference type="Proteomes" id="UP000030889"/>
    </source>
</evidence>
<accession>A0ABR4YL43</accession>
<organism evidence="1 2">
    <name type="scientific">Alistipes inops</name>
    <dbReference type="NCBI Taxonomy" id="1501391"/>
    <lineage>
        <taxon>Bacteria</taxon>
        <taxon>Pseudomonadati</taxon>
        <taxon>Bacteroidota</taxon>
        <taxon>Bacteroidia</taxon>
        <taxon>Bacteroidales</taxon>
        <taxon>Rikenellaceae</taxon>
        <taxon>Alistipes</taxon>
    </lineage>
</organism>
<sequence length="135" mass="15744">MTYYTYINATDKTVVVTLYDQDFYTNIWDLKVNPDAKEVFRFVIAPGEQYTRILQPYPGMGKKSFSPPFEDIKEARCITVSNGESIVSHLRPNNLFYQYNGFYEETKSTNKSVHLQCVFDDDFFNDFGLPVPVYD</sequence>
<comment type="caution">
    <text evidence="1">The sequence shown here is derived from an EMBL/GenBank/DDBJ whole genome shotgun (WGS) entry which is preliminary data.</text>
</comment>
<protein>
    <submittedName>
        <fullName evidence="1">Uncharacterized protein</fullName>
    </submittedName>
</protein>
<dbReference type="Proteomes" id="UP000030889">
    <property type="component" value="Unassembled WGS sequence"/>
</dbReference>
<reference evidence="1 2" key="1">
    <citation type="submission" date="2014-09" db="EMBL/GenBank/DDBJ databases">
        <title>Alistipes sp. 627, sp. nov., a novel member of the family Rikenellaceae isolated from human faeces.</title>
        <authorList>
            <person name="Shkoporov A.N."/>
            <person name="Chaplin A.V."/>
            <person name="Motuzova O.V."/>
            <person name="Kafarskaia L.I."/>
            <person name="Khokhlova E.V."/>
            <person name="Efimov B.A."/>
        </authorList>
    </citation>
    <scope>NUCLEOTIDE SEQUENCE [LARGE SCALE GENOMIC DNA]</scope>
    <source>
        <strain evidence="1 2">627</strain>
    </source>
</reference>
<name>A0ABR4YL43_9BACT</name>
<proteinExistence type="predicted"/>
<dbReference type="EMBL" id="JRGF01000001">
    <property type="protein sequence ID" value="KHE42975.1"/>
    <property type="molecule type" value="Genomic_DNA"/>
</dbReference>